<feature type="compositionally biased region" description="Pro residues" evidence="1">
    <location>
        <begin position="33"/>
        <end position="42"/>
    </location>
</feature>
<feature type="region of interest" description="Disordered" evidence="1">
    <location>
        <begin position="25"/>
        <end position="56"/>
    </location>
</feature>
<proteinExistence type="predicted"/>
<dbReference type="RefSeq" id="XP_046014836.1">
    <property type="nucleotide sequence ID" value="XM_046163431.1"/>
</dbReference>
<dbReference type="AlphaFoldDB" id="A0A9P8YCW6"/>
<name>A0A9P8YCW6_9PEZI</name>
<evidence type="ECO:0000256" key="1">
    <source>
        <dbReference type="SAM" id="MobiDB-lite"/>
    </source>
</evidence>
<dbReference type="Proteomes" id="UP000756346">
    <property type="component" value="Unassembled WGS sequence"/>
</dbReference>
<evidence type="ECO:0000313" key="3">
    <source>
        <dbReference type="Proteomes" id="UP000756346"/>
    </source>
</evidence>
<dbReference type="GeneID" id="70192977"/>
<protein>
    <submittedName>
        <fullName evidence="2">Uncharacterized protein</fullName>
    </submittedName>
</protein>
<accession>A0A9P8YCW6</accession>
<comment type="caution">
    <text evidence="2">The sequence shown here is derived from an EMBL/GenBank/DDBJ whole genome shotgun (WGS) entry which is preliminary data.</text>
</comment>
<dbReference type="EMBL" id="JAGTJQ010000003">
    <property type="protein sequence ID" value="KAH7034743.1"/>
    <property type="molecule type" value="Genomic_DNA"/>
</dbReference>
<organism evidence="2 3">
    <name type="scientific">Microdochium trichocladiopsis</name>
    <dbReference type="NCBI Taxonomy" id="1682393"/>
    <lineage>
        <taxon>Eukaryota</taxon>
        <taxon>Fungi</taxon>
        <taxon>Dikarya</taxon>
        <taxon>Ascomycota</taxon>
        <taxon>Pezizomycotina</taxon>
        <taxon>Sordariomycetes</taxon>
        <taxon>Xylariomycetidae</taxon>
        <taxon>Xylariales</taxon>
        <taxon>Microdochiaceae</taxon>
        <taxon>Microdochium</taxon>
    </lineage>
</organism>
<gene>
    <name evidence="2" type="ORF">B0I36DRAFT_83772</name>
</gene>
<evidence type="ECO:0000313" key="2">
    <source>
        <dbReference type="EMBL" id="KAH7034743.1"/>
    </source>
</evidence>
<reference evidence="2" key="1">
    <citation type="journal article" date="2021" name="Nat. Commun.">
        <title>Genetic determinants of endophytism in the Arabidopsis root mycobiome.</title>
        <authorList>
            <person name="Mesny F."/>
            <person name="Miyauchi S."/>
            <person name="Thiergart T."/>
            <person name="Pickel B."/>
            <person name="Atanasova L."/>
            <person name="Karlsson M."/>
            <person name="Huettel B."/>
            <person name="Barry K.W."/>
            <person name="Haridas S."/>
            <person name="Chen C."/>
            <person name="Bauer D."/>
            <person name="Andreopoulos W."/>
            <person name="Pangilinan J."/>
            <person name="LaButti K."/>
            <person name="Riley R."/>
            <person name="Lipzen A."/>
            <person name="Clum A."/>
            <person name="Drula E."/>
            <person name="Henrissat B."/>
            <person name="Kohler A."/>
            <person name="Grigoriev I.V."/>
            <person name="Martin F.M."/>
            <person name="Hacquard S."/>
        </authorList>
    </citation>
    <scope>NUCLEOTIDE SEQUENCE</scope>
    <source>
        <strain evidence="2">MPI-CAGE-CH-0230</strain>
    </source>
</reference>
<sequence>MALNSSLGFSYAKHPCAWPPAQVGCGRSSDPGVPTPHNPPSPCMTDRPPQSPNPQINNLPVLWFKNTIPQALSGVPASPCQALLSLPSLPFGLSFEPSATVYPPTCLSHSEATSLRPTSQKHARVLPRFQCQKQCFLVD</sequence>
<keyword evidence="3" id="KW-1185">Reference proteome</keyword>